<dbReference type="AlphaFoldDB" id="A0A5C4MAY7"/>
<feature type="compositionally biased region" description="Basic residues" evidence="1">
    <location>
        <begin position="48"/>
        <end position="71"/>
    </location>
</feature>
<feature type="compositionally biased region" description="Basic residues" evidence="1">
    <location>
        <begin position="1"/>
        <end position="12"/>
    </location>
</feature>
<dbReference type="Proteomes" id="UP000306740">
    <property type="component" value="Unassembled WGS sequence"/>
</dbReference>
<name>A0A5C4MAY7_9ACTN</name>
<sequence length="341" mass="36113">MRPPRRGRRRVGRAGVLAAAGRGTGRGRALRDARRPARRGGAAAYTTAHRRGGRLRRLCGRRARPAHRHPGRAGGTRADGTPRAGDDVLGAGPAPLRGRRGGRGRPLRRRRSRRPWEEAVNEELAALGSYFVLEALPDGPVAHGWRRLADLCEPGPLEARTADVRRVLSGTSGVEVEERVAASTVSLGLFSRLLSPAVGAAALGVPAPPLALDTVWWRPFESGPWPLAVEPAGHPPGLDEALSSLVDRFATGFGLSRTILWGNASSALFGAVAGLRASRPDLVPAAAAFAVATLGRHPYAGTGDVVRGAFVRRSCCLYYRVPGGGYCGDCVLESRRRAGGR</sequence>
<dbReference type="OrthoDB" id="3290158at2"/>
<evidence type="ECO:0000259" key="2">
    <source>
        <dbReference type="Pfam" id="PF11575"/>
    </source>
</evidence>
<dbReference type="InterPro" id="IPR024726">
    <property type="entry name" value="FhuF_C"/>
</dbReference>
<evidence type="ECO:0000256" key="1">
    <source>
        <dbReference type="SAM" id="MobiDB-lite"/>
    </source>
</evidence>
<gene>
    <name evidence="4" type="ORF">FHE65_11270</name>
    <name evidence="3" type="ORF">FHE65_29595</name>
</gene>
<comment type="caution">
    <text evidence="3">The sequence shown here is derived from an EMBL/GenBank/DDBJ whole genome shotgun (WGS) entry which is preliminary data.</text>
</comment>
<dbReference type="GO" id="GO:0051537">
    <property type="term" value="F:2 iron, 2 sulfur cluster binding"/>
    <property type="evidence" value="ECO:0007669"/>
    <property type="project" value="InterPro"/>
</dbReference>
<feature type="domain" description="Ferric siderophore reductase C-terminal" evidence="2">
    <location>
        <begin position="312"/>
        <end position="332"/>
    </location>
</feature>
<reference evidence="3 5" key="1">
    <citation type="submission" date="2019-05" db="EMBL/GenBank/DDBJ databases">
        <title>Mumia sp. nov., isolated from the intestinal contents of plateau pika (Ochotona curzoniae) in the Qinghai-Tibet plateau of China.</title>
        <authorList>
            <person name="Tian Z."/>
        </authorList>
    </citation>
    <scope>NUCLEOTIDE SEQUENCE [LARGE SCALE GENOMIC DNA]</scope>
    <source>
        <strain evidence="5">527</strain>
        <strain evidence="3">Z527</strain>
    </source>
</reference>
<feature type="region of interest" description="Disordered" evidence="1">
    <location>
        <begin position="1"/>
        <end position="116"/>
    </location>
</feature>
<accession>A0A5C4MAY7</accession>
<evidence type="ECO:0000313" key="4">
    <source>
        <dbReference type="EMBL" id="TNC47178.1"/>
    </source>
</evidence>
<evidence type="ECO:0000313" key="3">
    <source>
        <dbReference type="EMBL" id="TNC33121.1"/>
    </source>
</evidence>
<evidence type="ECO:0000313" key="5">
    <source>
        <dbReference type="Proteomes" id="UP000306740"/>
    </source>
</evidence>
<dbReference type="Pfam" id="PF11575">
    <property type="entry name" value="FhuF_C"/>
    <property type="match status" value="1"/>
</dbReference>
<protein>
    <recommendedName>
        <fullName evidence="2">Ferric siderophore reductase C-terminal domain-containing protein</fullName>
    </recommendedName>
</protein>
<dbReference type="EMBL" id="VDFR01000177">
    <property type="protein sequence ID" value="TNC33121.1"/>
    <property type="molecule type" value="Genomic_DNA"/>
</dbReference>
<dbReference type="EMBL" id="VDFR01000048">
    <property type="protein sequence ID" value="TNC47178.1"/>
    <property type="molecule type" value="Genomic_DNA"/>
</dbReference>
<organism evidence="3 5">
    <name type="scientific">Mumia zhuanghuii</name>
    <dbReference type="NCBI Taxonomy" id="2585211"/>
    <lineage>
        <taxon>Bacteria</taxon>
        <taxon>Bacillati</taxon>
        <taxon>Actinomycetota</taxon>
        <taxon>Actinomycetes</taxon>
        <taxon>Propionibacteriales</taxon>
        <taxon>Nocardioidaceae</taxon>
        <taxon>Mumia</taxon>
    </lineage>
</organism>
<proteinExistence type="predicted"/>
<feature type="compositionally biased region" description="Basic residues" evidence="1">
    <location>
        <begin position="97"/>
        <end position="113"/>
    </location>
</feature>